<dbReference type="Proteomes" id="UP000232101">
    <property type="component" value="Unassembled WGS sequence"/>
</dbReference>
<keyword evidence="1" id="KW-0812">Transmembrane</keyword>
<comment type="caution">
    <text evidence="2">The sequence shown here is derived from an EMBL/GenBank/DDBJ whole genome shotgun (WGS) entry which is preliminary data.</text>
</comment>
<evidence type="ECO:0000313" key="3">
    <source>
        <dbReference type="Proteomes" id="UP000232101"/>
    </source>
</evidence>
<keyword evidence="1" id="KW-1133">Transmembrane helix</keyword>
<evidence type="ECO:0000256" key="1">
    <source>
        <dbReference type="SAM" id="Phobius"/>
    </source>
</evidence>
<proteinExistence type="predicted"/>
<evidence type="ECO:0000313" key="2">
    <source>
        <dbReference type="EMBL" id="PJO40825.1"/>
    </source>
</evidence>
<reference evidence="2 3" key="1">
    <citation type="submission" date="2017-11" db="EMBL/GenBank/DDBJ databases">
        <title>Bacterial isolate from king chilli rhizosphere.</title>
        <authorList>
            <person name="Takhelmayum P."/>
            <person name="Sarangthem I."/>
        </authorList>
    </citation>
    <scope>NUCLEOTIDE SEQUENCE [LARGE SCALE GENOMIC DNA]</scope>
    <source>
        <strain evidence="3">t26</strain>
    </source>
</reference>
<keyword evidence="1" id="KW-0472">Membrane</keyword>
<protein>
    <submittedName>
        <fullName evidence="2">Uncharacterized protein</fullName>
    </submittedName>
</protein>
<feature type="transmembrane region" description="Helical" evidence="1">
    <location>
        <begin position="12"/>
        <end position="33"/>
    </location>
</feature>
<dbReference type="EMBL" id="PHQY01000696">
    <property type="protein sequence ID" value="PJO40825.1"/>
    <property type="molecule type" value="Genomic_DNA"/>
</dbReference>
<gene>
    <name evidence="2" type="ORF">CWD94_26090</name>
</gene>
<dbReference type="AlphaFoldDB" id="A0A2M9PYA4"/>
<accession>A0A2M9PYA4</accession>
<sequence length="65" mass="7193">MKKKGKGRTLKWLQCIFFILFFCYNCGLISVPAGRFVADASLSLQKTFVADASLSHRAKLPGGVR</sequence>
<organism evidence="2 3">
    <name type="scientific">Lysinibacillus xylanilyticus</name>
    <dbReference type="NCBI Taxonomy" id="582475"/>
    <lineage>
        <taxon>Bacteria</taxon>
        <taxon>Bacillati</taxon>
        <taxon>Bacillota</taxon>
        <taxon>Bacilli</taxon>
        <taxon>Bacillales</taxon>
        <taxon>Bacillaceae</taxon>
        <taxon>Lysinibacillus</taxon>
    </lineage>
</organism>
<name>A0A2M9PYA4_9BACI</name>